<evidence type="ECO:0000313" key="3">
    <source>
        <dbReference type="EMBL" id="POY70533.1"/>
    </source>
</evidence>
<dbReference type="InterPro" id="IPR012340">
    <property type="entry name" value="NA-bd_OB-fold"/>
</dbReference>
<protein>
    <recommendedName>
        <fullName evidence="2">CSD domain-containing protein</fullName>
    </recommendedName>
</protein>
<dbReference type="EMBL" id="PJQD01000115">
    <property type="protein sequence ID" value="POY70533.1"/>
    <property type="molecule type" value="Genomic_DNA"/>
</dbReference>
<dbReference type="OrthoDB" id="422005at2759"/>
<dbReference type="PRINTS" id="PR00050">
    <property type="entry name" value="COLDSHOCK"/>
</dbReference>
<dbReference type="Gene3D" id="2.40.50.140">
    <property type="entry name" value="Nucleic acid-binding proteins"/>
    <property type="match status" value="1"/>
</dbReference>
<dbReference type="InterPro" id="IPR050181">
    <property type="entry name" value="Cold_shock_domain"/>
</dbReference>
<proteinExistence type="predicted"/>
<feature type="region of interest" description="Disordered" evidence="1">
    <location>
        <begin position="426"/>
        <end position="546"/>
    </location>
</feature>
<feature type="compositionally biased region" description="Polar residues" evidence="1">
    <location>
        <begin position="351"/>
        <end position="366"/>
    </location>
</feature>
<dbReference type="PANTHER" id="PTHR11544">
    <property type="entry name" value="COLD SHOCK DOMAIN CONTAINING PROTEINS"/>
    <property type="match status" value="1"/>
</dbReference>
<evidence type="ECO:0000256" key="1">
    <source>
        <dbReference type="SAM" id="MobiDB-lite"/>
    </source>
</evidence>
<reference evidence="3 4" key="1">
    <citation type="journal article" date="2018" name="Front. Microbiol.">
        <title>Prospects for Fungal Bioremediation of Acidic Radioactive Waste Sites: Characterization and Genome Sequence of Rhodotorula taiwanensis MD1149.</title>
        <authorList>
            <person name="Tkavc R."/>
            <person name="Matrosova V.Y."/>
            <person name="Grichenko O.E."/>
            <person name="Gostincar C."/>
            <person name="Volpe R.P."/>
            <person name="Klimenkova P."/>
            <person name="Gaidamakova E.K."/>
            <person name="Zhou C.E."/>
            <person name="Stewart B.J."/>
            <person name="Lyman M.G."/>
            <person name="Malfatti S.A."/>
            <person name="Rubinfeld B."/>
            <person name="Courtot M."/>
            <person name="Singh J."/>
            <person name="Dalgard C.L."/>
            <person name="Hamilton T."/>
            <person name="Frey K.G."/>
            <person name="Gunde-Cimerman N."/>
            <person name="Dugan L."/>
            <person name="Daly M.J."/>
        </authorList>
    </citation>
    <scope>NUCLEOTIDE SEQUENCE [LARGE SCALE GENOMIC DNA]</scope>
    <source>
        <strain evidence="3 4">MD1149</strain>
    </source>
</reference>
<dbReference type="GO" id="GO:0003676">
    <property type="term" value="F:nucleic acid binding"/>
    <property type="evidence" value="ECO:0007669"/>
    <property type="project" value="InterPro"/>
</dbReference>
<dbReference type="SUPFAM" id="SSF50249">
    <property type="entry name" value="Nucleic acid-binding proteins"/>
    <property type="match status" value="1"/>
</dbReference>
<dbReference type="PROSITE" id="PS51857">
    <property type="entry name" value="CSD_2"/>
    <property type="match status" value="1"/>
</dbReference>
<dbReference type="Pfam" id="PF00313">
    <property type="entry name" value="CSD"/>
    <property type="match status" value="1"/>
</dbReference>
<feature type="domain" description="CSD" evidence="2">
    <location>
        <begin position="92"/>
        <end position="162"/>
    </location>
</feature>
<feature type="compositionally biased region" description="Polar residues" evidence="1">
    <location>
        <begin position="19"/>
        <end position="44"/>
    </location>
</feature>
<name>A0A2S5B181_9BASI</name>
<feature type="compositionally biased region" description="Low complexity" evidence="1">
    <location>
        <begin position="55"/>
        <end position="66"/>
    </location>
</feature>
<evidence type="ECO:0000313" key="4">
    <source>
        <dbReference type="Proteomes" id="UP000237144"/>
    </source>
</evidence>
<organism evidence="3 4">
    <name type="scientific">Rhodotorula taiwanensis</name>
    <dbReference type="NCBI Taxonomy" id="741276"/>
    <lineage>
        <taxon>Eukaryota</taxon>
        <taxon>Fungi</taxon>
        <taxon>Dikarya</taxon>
        <taxon>Basidiomycota</taxon>
        <taxon>Pucciniomycotina</taxon>
        <taxon>Microbotryomycetes</taxon>
        <taxon>Sporidiobolales</taxon>
        <taxon>Sporidiobolaceae</taxon>
        <taxon>Rhodotorula</taxon>
    </lineage>
</organism>
<dbReference type="SMART" id="SM00357">
    <property type="entry name" value="CSP"/>
    <property type="match status" value="1"/>
</dbReference>
<dbReference type="InterPro" id="IPR002059">
    <property type="entry name" value="CSP_DNA-bd"/>
</dbReference>
<feature type="region of interest" description="Disordered" evidence="1">
    <location>
        <begin position="332"/>
        <end position="366"/>
    </location>
</feature>
<feature type="compositionally biased region" description="Polar residues" evidence="1">
    <location>
        <begin position="527"/>
        <end position="540"/>
    </location>
</feature>
<gene>
    <name evidence="3" type="ORF">BMF94_6447</name>
</gene>
<comment type="caution">
    <text evidence="3">The sequence shown here is derived from an EMBL/GenBank/DDBJ whole genome shotgun (WGS) entry which is preliminary data.</text>
</comment>
<dbReference type="InterPro" id="IPR011129">
    <property type="entry name" value="CSD"/>
</dbReference>
<sequence>MSTALDLDLGRLSLAASPYGTQETSQPPQSHVRTASSLERSSSGMAAPVNADSNPAHGGAAAAPGGLQPHQVMQPPLHQGPPPQVRLKEPQRRRGIVKFFNSLKGFGFVVDNDPTALGGQEVFCHFSAISGKGGFRSLAEGEEVEYELVQGPKGFQAANLTGPGGRSVVGDPKARMQKPPAYLPLAPFAMPIGGPYLDPYHPAHAQHAGMYAGSPYTQHVLYVPAAAAASMQHQQYAYAPVPLGGMPGGMQQPGMPPVAMRHQASGSYGGSGASTAAGVGAGQSPFAAPQYQSYAAPNSMAAGAAGAGPGMNGAGADRYNAASPLGRMAAGGMTGTPFGGSPQQPAFAGDYSQQPQRTASATGSTGSAFPLGGVSAGLGASGPNSSVNNTPNPAAFSPPGGGFIGLPGGNGGMPAFGGFAPFSPPAFNHAPLYPPPTGQQQGPQPPHQLAQQQYPSEYSAPSQTHTPQPASSTTPAPGQAPASSALFGSAPAPIGSRSGTPAAGGGRSTPALGNGSLGNDAWKAPTAGSNAGSLYASSNGGDAAHH</sequence>
<accession>A0A2S5B181</accession>
<dbReference type="Proteomes" id="UP000237144">
    <property type="component" value="Unassembled WGS sequence"/>
</dbReference>
<dbReference type="AlphaFoldDB" id="A0A2S5B181"/>
<dbReference type="STRING" id="741276.A0A2S5B181"/>
<feature type="region of interest" description="Disordered" evidence="1">
    <location>
        <begin position="380"/>
        <end position="401"/>
    </location>
</feature>
<keyword evidence="4" id="KW-1185">Reference proteome</keyword>
<evidence type="ECO:0000259" key="2">
    <source>
        <dbReference type="PROSITE" id="PS51857"/>
    </source>
</evidence>
<feature type="region of interest" description="Disordered" evidence="1">
    <location>
        <begin position="17"/>
        <end position="86"/>
    </location>
</feature>
<feature type="compositionally biased region" description="Low complexity" evidence="1">
    <location>
        <begin position="438"/>
        <end position="477"/>
    </location>
</feature>